<proteinExistence type="predicted"/>
<reference evidence="2 3" key="1">
    <citation type="journal article" date="2003" name="Proc. Natl. Acad. Sci. U.S.A.">
        <title>The genome sequence of Clostridium tetani, the causative agent of tetanus disease.</title>
        <authorList>
            <person name="Brueggemann H."/>
            <person name="Baumer S."/>
            <person name="Fricke W.F."/>
            <person name="Wiezer A."/>
            <person name="Liesegang H."/>
            <person name="Decker I."/>
            <person name="Herzberg C."/>
            <person name="Martinez-Arias R."/>
            <person name="Merkl R."/>
            <person name="Henne A."/>
            <person name="Gottschalk G."/>
        </authorList>
    </citation>
    <scope>NUCLEOTIDE SEQUENCE [LARGE SCALE GENOMIC DNA]</scope>
    <source>
        <strain evidence="3">Massachusetts / E88</strain>
    </source>
</reference>
<dbReference type="Proteomes" id="UP000001412">
    <property type="component" value="Chromosome"/>
</dbReference>
<feature type="transmembrane region" description="Helical" evidence="1">
    <location>
        <begin position="53"/>
        <end position="76"/>
    </location>
</feature>
<dbReference type="EMBL" id="AE015927">
    <property type="protein sequence ID" value="AAO36973.1"/>
    <property type="molecule type" value="Genomic_DNA"/>
</dbReference>
<evidence type="ECO:0000313" key="2">
    <source>
        <dbReference type="EMBL" id="AAO36973.1"/>
    </source>
</evidence>
<keyword evidence="1" id="KW-1133">Transmembrane helix</keyword>
<feature type="transmembrane region" description="Helical" evidence="1">
    <location>
        <begin position="12"/>
        <end position="32"/>
    </location>
</feature>
<dbReference type="HOGENOM" id="CLU_2286688_0_0_9"/>
<keyword evidence="3" id="KW-1185">Reference proteome</keyword>
<protein>
    <submittedName>
        <fullName evidence="2">Uncharacterized protein</fullName>
    </submittedName>
</protein>
<evidence type="ECO:0000256" key="1">
    <source>
        <dbReference type="SAM" id="Phobius"/>
    </source>
</evidence>
<organism evidence="2 3">
    <name type="scientific">Clostridium tetani (strain Massachusetts / E88)</name>
    <dbReference type="NCBI Taxonomy" id="212717"/>
    <lineage>
        <taxon>Bacteria</taxon>
        <taxon>Bacillati</taxon>
        <taxon>Bacillota</taxon>
        <taxon>Clostridia</taxon>
        <taxon>Eubacteriales</taxon>
        <taxon>Clostridiaceae</taxon>
        <taxon>Clostridium</taxon>
    </lineage>
</organism>
<evidence type="ECO:0000313" key="3">
    <source>
        <dbReference type="Proteomes" id="UP000001412"/>
    </source>
</evidence>
<name>Q890X2_CLOTE</name>
<dbReference type="AlphaFoldDB" id="Q890X2"/>
<accession>Q890X2</accession>
<dbReference type="KEGG" id="ctc:CTC_02512"/>
<gene>
    <name evidence="2" type="ordered locus">CTC_02512</name>
</gene>
<sequence length="101" mass="11033">MLTKSASSTFLISPLVIRPIFSFNLLLSKVLICSRRTTESLFNPYSSEEISTWVGNLALFICDVIAATITVGLYLFPTSFCIIITGRIPPCSEPTTGLKLA</sequence>
<keyword evidence="1" id="KW-0812">Transmembrane</keyword>
<keyword evidence="1" id="KW-0472">Membrane</keyword>